<organism evidence="1 2">
    <name type="scientific">Flavimaricola marinus</name>
    <dbReference type="NCBI Taxonomy" id="1819565"/>
    <lineage>
        <taxon>Bacteria</taxon>
        <taxon>Pseudomonadati</taxon>
        <taxon>Pseudomonadota</taxon>
        <taxon>Alphaproteobacteria</taxon>
        <taxon>Rhodobacterales</taxon>
        <taxon>Paracoccaceae</taxon>
        <taxon>Flavimaricola</taxon>
    </lineage>
</organism>
<reference evidence="1 2" key="1">
    <citation type="submission" date="2017-05" db="EMBL/GenBank/DDBJ databases">
        <authorList>
            <person name="Song R."/>
            <person name="Chenine A.L."/>
            <person name="Ruprecht R.M."/>
        </authorList>
    </citation>
    <scope>NUCLEOTIDE SEQUENCE [LARGE SCALE GENOMIC DNA]</scope>
    <source>
        <strain evidence="1 2">CECT 8899</strain>
    </source>
</reference>
<name>A0A238LBA5_9RHOB</name>
<protein>
    <submittedName>
        <fullName evidence="1">Uncharacterized protein</fullName>
    </submittedName>
</protein>
<dbReference type="EMBL" id="FXZK01000001">
    <property type="protein sequence ID" value="SMY06959.1"/>
    <property type="molecule type" value="Genomic_DNA"/>
</dbReference>
<sequence>MLVLIRDLASRGDLKSSSVLQVVGLTPAVARLAATVGPGHSVIRLCTDNLRINEATARSTSRTVCRKVEIGKQSESSGIVVLPG</sequence>
<proteinExistence type="predicted"/>
<evidence type="ECO:0000313" key="2">
    <source>
        <dbReference type="Proteomes" id="UP000201613"/>
    </source>
</evidence>
<accession>A0A238LBA5</accession>
<dbReference type="Proteomes" id="UP000201613">
    <property type="component" value="Unassembled WGS sequence"/>
</dbReference>
<dbReference type="AlphaFoldDB" id="A0A238LBA5"/>
<keyword evidence="2" id="KW-1185">Reference proteome</keyword>
<gene>
    <name evidence="1" type="ORF">LOM8899_01089</name>
</gene>
<evidence type="ECO:0000313" key="1">
    <source>
        <dbReference type="EMBL" id="SMY06959.1"/>
    </source>
</evidence>